<feature type="domain" description="ABC transmembrane type-1" evidence="15">
    <location>
        <begin position="425"/>
        <end position="715"/>
    </location>
</feature>
<dbReference type="InterPro" id="IPR003593">
    <property type="entry name" value="AAA+_ATPase"/>
</dbReference>
<evidence type="ECO:0000256" key="7">
    <source>
        <dbReference type="ARBA" id="ARBA00022741"/>
    </source>
</evidence>
<dbReference type="InterPro" id="IPR003439">
    <property type="entry name" value="ABC_transporter-like_ATP-bd"/>
</dbReference>
<evidence type="ECO:0000259" key="14">
    <source>
        <dbReference type="PROSITE" id="PS50893"/>
    </source>
</evidence>
<organism evidence="16 17">
    <name type="scientific">Yarrowia lipolytica</name>
    <name type="common">Candida lipolytica</name>
    <dbReference type="NCBI Taxonomy" id="4952"/>
    <lineage>
        <taxon>Eukaryota</taxon>
        <taxon>Fungi</taxon>
        <taxon>Dikarya</taxon>
        <taxon>Ascomycota</taxon>
        <taxon>Saccharomycotina</taxon>
        <taxon>Dipodascomycetes</taxon>
        <taxon>Dipodascales</taxon>
        <taxon>Dipodascales incertae sedis</taxon>
        <taxon>Yarrowia</taxon>
    </lineage>
</organism>
<dbReference type="Gene3D" id="3.40.50.300">
    <property type="entry name" value="P-loop containing nucleotide triphosphate hydrolases"/>
    <property type="match status" value="2"/>
</dbReference>
<dbReference type="SUPFAM" id="SSF90123">
    <property type="entry name" value="ABC transporter transmembrane region"/>
    <property type="match status" value="2"/>
</dbReference>
<evidence type="ECO:0000313" key="17">
    <source>
        <dbReference type="Proteomes" id="UP000182444"/>
    </source>
</evidence>
<dbReference type="SMART" id="SM00382">
    <property type="entry name" value="AAA"/>
    <property type="match status" value="2"/>
</dbReference>
<evidence type="ECO:0000256" key="1">
    <source>
        <dbReference type="ARBA" id="ARBA00004141"/>
    </source>
</evidence>
<feature type="transmembrane region" description="Helical" evidence="13">
    <location>
        <begin position="421"/>
        <end position="445"/>
    </location>
</feature>
<dbReference type="InterPro" id="IPR017871">
    <property type="entry name" value="ABC_transporter-like_CS"/>
</dbReference>
<dbReference type="CDD" id="cd18578">
    <property type="entry name" value="ABC_6TM_Pgp_ABCB1_D2_like"/>
    <property type="match status" value="1"/>
</dbReference>
<keyword evidence="10 13" id="KW-0472">Membrane</keyword>
<keyword evidence="8" id="KW-0067">ATP-binding</keyword>
<feature type="transmembrane region" description="Helical" evidence="13">
    <location>
        <begin position="1172"/>
        <end position="1193"/>
    </location>
</feature>
<dbReference type="GO" id="GO:0005524">
    <property type="term" value="F:ATP binding"/>
    <property type="evidence" value="ECO:0007669"/>
    <property type="project" value="UniProtKB-KW"/>
</dbReference>
<evidence type="ECO:0000256" key="10">
    <source>
        <dbReference type="ARBA" id="ARBA00023136"/>
    </source>
</evidence>
<dbReference type="PROSITE" id="PS00211">
    <property type="entry name" value="ABC_TRANSPORTER_1"/>
    <property type="match status" value="2"/>
</dbReference>
<feature type="transmembrane region" description="Helical" evidence="13">
    <location>
        <begin position="1104"/>
        <end position="1126"/>
    </location>
</feature>
<dbReference type="PANTHER" id="PTHR43394:SF11">
    <property type="entry name" value="ATP-BINDING CASSETTE TRANSPORTER"/>
    <property type="match status" value="1"/>
</dbReference>
<evidence type="ECO:0000256" key="8">
    <source>
        <dbReference type="ARBA" id="ARBA00022840"/>
    </source>
</evidence>
<dbReference type="KEGG" id="yli:2908054"/>
<dbReference type="FunFam" id="3.40.50.300:FF:000251">
    <property type="entry name" value="ABC transporter B family member 19"/>
    <property type="match status" value="1"/>
</dbReference>
<dbReference type="RefSeq" id="XP_505651.3">
    <property type="nucleotide sequence ID" value="XM_505651.3"/>
</dbReference>
<feature type="coiled-coil region" evidence="11">
    <location>
        <begin position="130"/>
        <end position="211"/>
    </location>
</feature>
<evidence type="ECO:0000256" key="3">
    <source>
        <dbReference type="ARBA" id="ARBA00022448"/>
    </source>
</evidence>
<feature type="transmembrane region" description="Helical" evidence="13">
    <location>
        <begin position="1315"/>
        <end position="1336"/>
    </location>
</feature>
<feature type="transmembrane region" description="Helical" evidence="13">
    <location>
        <begin position="472"/>
        <end position="493"/>
    </location>
</feature>
<evidence type="ECO:0000313" key="16">
    <source>
        <dbReference type="EMBL" id="AOW07457.1"/>
    </source>
</evidence>
<dbReference type="GO" id="GO:0016887">
    <property type="term" value="F:ATP hydrolysis activity"/>
    <property type="evidence" value="ECO:0007669"/>
    <property type="project" value="InterPro"/>
</dbReference>
<protein>
    <recommendedName>
        <fullName evidence="18">P-loop containing nucleoside triphosphate hydrolase protein</fullName>
    </recommendedName>
</protein>
<dbReference type="FunFam" id="3.40.50.300:FF:000302">
    <property type="entry name" value="ATP-binding cassette subfamily B member 5"/>
    <property type="match status" value="1"/>
</dbReference>
<proteinExistence type="inferred from homology"/>
<dbReference type="VEuPathDB" id="FungiDB:YALI0_F20174g"/>
<dbReference type="Pfam" id="PF00664">
    <property type="entry name" value="ABC_membrane"/>
    <property type="match status" value="2"/>
</dbReference>
<feature type="transmembrane region" description="Helical" evidence="13">
    <location>
        <begin position="1284"/>
        <end position="1303"/>
    </location>
</feature>
<reference evidence="16 17" key="1">
    <citation type="journal article" date="2016" name="PLoS ONE">
        <title>Sequence Assembly of Yarrowia lipolytica Strain W29/CLIB89 Shows Transposable Element Diversity.</title>
        <authorList>
            <person name="Magnan C."/>
            <person name="Yu J."/>
            <person name="Chang I."/>
            <person name="Jahn E."/>
            <person name="Kanomata Y."/>
            <person name="Wu J."/>
            <person name="Zeller M."/>
            <person name="Oakes M."/>
            <person name="Baldi P."/>
            <person name="Sandmeyer S."/>
        </authorList>
    </citation>
    <scope>NUCLEOTIDE SEQUENCE [LARGE SCALE GENOMIC DNA]</scope>
    <source>
        <strain evidence="17">CLIB89(W29)</strain>
    </source>
</reference>
<evidence type="ECO:0000256" key="2">
    <source>
        <dbReference type="ARBA" id="ARBA00007577"/>
    </source>
</evidence>
<keyword evidence="9 13" id="KW-1133">Transmembrane helix</keyword>
<feature type="region of interest" description="Disordered" evidence="12">
    <location>
        <begin position="365"/>
        <end position="385"/>
    </location>
</feature>
<dbReference type="Gene3D" id="1.20.1560.10">
    <property type="entry name" value="ABC transporter type 1, transmembrane domain"/>
    <property type="match status" value="1"/>
</dbReference>
<feature type="transmembrane region" description="Helical" evidence="13">
    <location>
        <begin position="573"/>
        <end position="595"/>
    </location>
</feature>
<keyword evidence="6" id="KW-0677">Repeat</keyword>
<evidence type="ECO:0000256" key="6">
    <source>
        <dbReference type="ARBA" id="ARBA00022737"/>
    </source>
</evidence>
<feature type="transmembrane region" description="Helical" evidence="13">
    <location>
        <begin position="548"/>
        <end position="567"/>
    </location>
</feature>
<dbReference type="PROSITE" id="PS50929">
    <property type="entry name" value="ABC_TM1F"/>
    <property type="match status" value="2"/>
</dbReference>
<evidence type="ECO:0008006" key="18">
    <source>
        <dbReference type="Google" id="ProtNLM"/>
    </source>
</evidence>
<dbReference type="Proteomes" id="UP000182444">
    <property type="component" value="Chromosome 1F"/>
</dbReference>
<feature type="transmembrane region" description="Helical" evidence="13">
    <location>
        <begin position="1056"/>
        <end position="1084"/>
    </location>
</feature>
<dbReference type="PANTHER" id="PTHR43394">
    <property type="entry name" value="ATP-DEPENDENT PERMEASE MDL1, MITOCHONDRIAL"/>
    <property type="match status" value="1"/>
</dbReference>
<feature type="domain" description="ABC transmembrane type-1" evidence="15">
    <location>
        <begin position="1057"/>
        <end position="1344"/>
    </location>
</feature>
<dbReference type="GO" id="GO:0005743">
    <property type="term" value="C:mitochondrial inner membrane"/>
    <property type="evidence" value="ECO:0007669"/>
    <property type="project" value="TreeGrafter"/>
</dbReference>
<dbReference type="GO" id="GO:0015421">
    <property type="term" value="F:ABC-type oligopeptide transporter activity"/>
    <property type="evidence" value="ECO:0007669"/>
    <property type="project" value="TreeGrafter"/>
</dbReference>
<dbReference type="CDD" id="cd18577">
    <property type="entry name" value="ABC_6TM_Pgp_ABCB1_D1_like"/>
    <property type="match status" value="1"/>
</dbReference>
<dbReference type="VEuPathDB" id="FungiDB:YALI1_F26793g"/>
<feature type="transmembrane region" description="Helical" evidence="13">
    <location>
        <begin position="1199"/>
        <end position="1222"/>
    </location>
</feature>
<feature type="domain" description="ABC transporter" evidence="14">
    <location>
        <begin position="1381"/>
        <end position="1618"/>
    </location>
</feature>
<keyword evidence="7" id="KW-0547">Nucleotide-binding</keyword>
<keyword evidence="4" id="KW-1003">Cell membrane</keyword>
<dbReference type="FunFam" id="1.20.1560.10:FF:000102">
    <property type="entry name" value="ABC multidrug transporter Mdr1"/>
    <property type="match status" value="1"/>
</dbReference>
<dbReference type="InterPro" id="IPR039421">
    <property type="entry name" value="Type_1_exporter"/>
</dbReference>
<keyword evidence="11" id="KW-0175">Coiled coil</keyword>
<dbReference type="InterPro" id="IPR036640">
    <property type="entry name" value="ABC1_TM_sf"/>
</dbReference>
<feature type="transmembrane region" description="Helical" evidence="13">
    <location>
        <begin position="685"/>
        <end position="706"/>
    </location>
</feature>
<comment type="subcellular location">
    <subcellularLocation>
        <location evidence="1">Membrane</location>
        <topology evidence="1">Multi-pass membrane protein</topology>
    </subcellularLocation>
</comment>
<keyword evidence="3" id="KW-0813">Transport</keyword>
<sequence length="1623" mass="179585">MSSRTLLHKDNTSQVGCRPDERINRLQRFLFHSLLPADTLGFLPHSFPPLSAACIMSDQAPPNSPGTRVPGEIGPQQSSQQVPMAYTIPGTTSTALDEEISEYRDTNRTTKTPGIDELTPTAFYDNRGVRHEHRGISEEMKKELKRQERRQHEMLQQKQLELRQQEALHQHQMLIIEQQKQDQIIQQQKQLQQLQRQQQEEVVRQQQLQQQQQLYQYYQQQQQQQQQYAAHMLQFEQQRREQMRQLQLAQYQASQAVQTHHQDVSHLTPSVPVPAAVTQPPASVARTASVSDMLVPPMTWSREEPAHTPQPTQSRRYTPTYGPAKDDYRGDSGGNRNSGHGGNRRIEIPITTIIQRPFEHYRSHNKSPIEFSTSPSGPSDSDEDFGDLTEAEIEVLRRQISTDKVKVNFLTLFRYATKLDIFILFIGMVTAAAAGVCMPLFTVIFGQMTNEFLAFIVLGSSADRFQHQINHYALYFVYIAVATFCLTSIKTYITVERGERLSARIRENYLKAIMRQNIGYFDKLGAGEVTNRITTDTNLIQEGISEKLGLIVSAVSSFITSLVIGFIKSARLTGIMISTVVALVLAMGICSTFLVRYVRWAIEDDSECSSIAEECFASITNIVAFGMQVKMDKRYEKPLNSSLKNYLLKARVLGAMVGILWCITYCMYALALWEGSRLVNKGETSIGHVITVLMALMIGAFQLGGVAPNMESLGSAVGAGKKIFETIDRVPDIDSLSGGETLSNLRGAISFKNVHFRYPSRPTVPILREFNLDIPSGATVALVGASGSGKSTIVALLERFYQPLGGSITVDGVSILSLDVKWLRQQMSLVSQEPTLFNCTIFENISHGLIGTEYENAERSVKMKLVEDACEQANCSEFIKTLTDGLDTQVGEKGYLLSGGQKQRVAIARAIISNPPILLLDEATSALDTRSEKLVQQALDKAAKNRTTIVIAHRLSTIKNADKIVVMSKGEILEQGSHDELIAARGTYYGLVGAQRIEDGGPETASTTEKGYYWESGSGSDFDVGSNVSVEKTTPLNTWGMIKLLARFNRNERLPLLLGSGFAVICGAGYPSLALLYGSVMQAFMVDPLAYKHMLHEIDKFSGFFFMVGMVQLGSYFMQVYYLGVASETLVRNLKRTIFSHLLNQDLRFFDTTTTGKLTSSLSKDTQNVQGLGGATFGQILSSIVTVIISVILSCCYTWKLGLVCSACIPLILSSGFFRFYILTQLNQRGRKVYESSAGYACEATNNIQTVMALTREDDVLNFYSSKVNNVVYHSAKSNAISSMLFGASQTLIILINALGFWYGSTLIRKREIDINQFFVAFVTVVFGVQSAGSIFSFTPDMGKAKVATQSIHEILKVKPEIGGDKESGLSLDPEKVVGNISFDNVRFRYPERPKIPVLQGLSLSIPAGSYVALVGSSGCGKSTTISLIERFYDVLQGSITIDGIDIRDLNLGSYRSLISLVQQEPILFSGTIRENILLGAEGDVDDATLHSAAIQANIHNFVMSLPDGYDTFCGNKGTLLSGGQKQRVAIARALIRDPKILLLDEATSALDSESEKVVQQALDTAAQGRTTIAVAHRLSTIQNADSIYVLEDGKVLEQGTHSHLMAKKGRYYELVKLQALEG</sequence>
<dbReference type="SUPFAM" id="SSF52540">
    <property type="entry name" value="P-loop containing nucleoside triphosphate hydrolases"/>
    <property type="match status" value="2"/>
</dbReference>
<evidence type="ECO:0000256" key="5">
    <source>
        <dbReference type="ARBA" id="ARBA00022692"/>
    </source>
</evidence>
<dbReference type="Pfam" id="PF00005">
    <property type="entry name" value="ABC_tran"/>
    <property type="match status" value="2"/>
</dbReference>
<feature type="region of interest" description="Disordered" evidence="12">
    <location>
        <begin position="300"/>
        <end position="345"/>
    </location>
</feature>
<dbReference type="GO" id="GO:0090374">
    <property type="term" value="P:oligopeptide export from mitochondrion"/>
    <property type="evidence" value="ECO:0007669"/>
    <property type="project" value="TreeGrafter"/>
</dbReference>
<dbReference type="InterPro" id="IPR027417">
    <property type="entry name" value="P-loop_NTPase"/>
</dbReference>
<dbReference type="GeneID" id="2908054"/>
<evidence type="ECO:0000256" key="12">
    <source>
        <dbReference type="SAM" id="MobiDB-lite"/>
    </source>
</evidence>
<dbReference type="eggNOG" id="KOG0055">
    <property type="taxonomic scope" value="Eukaryota"/>
</dbReference>
<evidence type="ECO:0000256" key="11">
    <source>
        <dbReference type="SAM" id="Coils"/>
    </source>
</evidence>
<feature type="domain" description="ABC transporter" evidence="14">
    <location>
        <begin position="749"/>
        <end position="994"/>
    </location>
</feature>
<evidence type="ECO:0000256" key="9">
    <source>
        <dbReference type="ARBA" id="ARBA00022989"/>
    </source>
</evidence>
<dbReference type="PROSITE" id="PS50893">
    <property type="entry name" value="ABC_TRANSPORTER_2"/>
    <property type="match status" value="2"/>
</dbReference>
<evidence type="ECO:0000259" key="15">
    <source>
        <dbReference type="PROSITE" id="PS50929"/>
    </source>
</evidence>
<evidence type="ECO:0000256" key="4">
    <source>
        <dbReference type="ARBA" id="ARBA00022475"/>
    </source>
</evidence>
<keyword evidence="5 13" id="KW-0812">Transmembrane</keyword>
<comment type="similarity">
    <text evidence="2">Belongs to the ABC transporter superfamily. ABCB family. Multidrug resistance exporter (TC 3.A.1.201) subfamily.</text>
</comment>
<feature type="transmembrane region" description="Helical" evidence="13">
    <location>
        <begin position="652"/>
        <end position="673"/>
    </location>
</feature>
<feature type="compositionally biased region" description="Polar residues" evidence="12">
    <location>
        <begin position="370"/>
        <end position="379"/>
    </location>
</feature>
<dbReference type="InterPro" id="IPR011527">
    <property type="entry name" value="ABC1_TM_dom"/>
</dbReference>
<evidence type="ECO:0000256" key="13">
    <source>
        <dbReference type="SAM" id="Phobius"/>
    </source>
</evidence>
<dbReference type="EMBL" id="CP017558">
    <property type="protein sequence ID" value="AOW07457.1"/>
    <property type="molecule type" value="Genomic_DNA"/>
</dbReference>
<accession>A0A1D8NPA0</accession>
<name>A0A1D8NPA0_YARLL</name>
<dbReference type="CDD" id="cd03249">
    <property type="entry name" value="ABC_MTABC3_MDL1_MDL2"/>
    <property type="match status" value="2"/>
</dbReference>
<gene>
    <name evidence="16" type="ORF">YALI1_F26793g</name>
</gene>